<dbReference type="OrthoDB" id="68056at2759"/>
<evidence type="ECO:0000313" key="13">
    <source>
        <dbReference type="Proteomes" id="UP000053599"/>
    </source>
</evidence>
<evidence type="ECO:0000256" key="8">
    <source>
        <dbReference type="ARBA" id="ARBA00049339"/>
    </source>
</evidence>
<comment type="similarity">
    <text evidence="1 9">Belongs to the class-I aminoacyl-tRNA synthetase family.</text>
</comment>
<sequence length="684" mass="76608">MSFSMDLENLAEGLLSRLKGRSFTSSDHIEAVVMASLTLGGVRELLKNLNLEKEVPSFTAADIQNNPLDIYQSRLAEILVQITNCEQQAAYDSILLPNELGDLTVVVPRLRLQNIKPGEVVADLKQKFPPSPLFANPIDDGINLRLWFSPVTLARLLIPYIRDRGASYGKSQSADLSEAHESISVPQKVIVEFSSPNVGKEFDGNHLRSTVIGAYIASIYQFMGWDVCRMNFLGDWGRHIGLLAAGWSRFGSEELLKKNPLRHLLDVFVQVNDLLRHEQEEAKSRSSQDQENVVEHSTTSTEKDELFRRLEDGDPDALAIWRMFREACVTSYTDLYARLNIKFDHYSGESEVEAKTIVEVEEILKEKDAYMESDGAWVIDFEKHGYKGQRAAIARFSNGTTSYLLRDIAAVLERHNRYSFDKMIYVVSAKQDTHFHQVFNALELMGHAQLASKLQHVSFGKFQGLSPKPDSGGLLLSDILDQCQGALEDFLKDSPEDFAELREELATSKLVDNLTASGLMTQELSIKRGSTFTYDTAKMADMNSDAGLTLQYWFTKLDSKLKGVRIVHEELEHADYSIFTDDAFSDILRILIQFPGIVKSSFKNLESSTILTYLFQLTDALDGVLGDEEEAECSNLNLAKLAFFECVRQTLENGMQMVGLVPLRAETGDGSAITVSLEAKVTTD</sequence>
<dbReference type="PANTHER" id="PTHR11956:SF11">
    <property type="entry name" value="ARGININE--TRNA LIGASE, MITOCHONDRIAL-RELATED"/>
    <property type="match status" value="1"/>
</dbReference>
<dbReference type="PRINTS" id="PR01038">
    <property type="entry name" value="TRNASYNTHARG"/>
</dbReference>
<dbReference type="InterPro" id="IPR035684">
    <property type="entry name" value="ArgRS_core"/>
</dbReference>
<evidence type="ECO:0000313" key="12">
    <source>
        <dbReference type="EMBL" id="KIV77009.1"/>
    </source>
</evidence>
<dbReference type="Pfam" id="PF00750">
    <property type="entry name" value="tRNA-synt_1d"/>
    <property type="match status" value="1"/>
</dbReference>
<dbReference type="Gene3D" id="3.30.1360.70">
    <property type="entry name" value="Arginyl tRNA synthetase N-terminal domain"/>
    <property type="match status" value="1"/>
</dbReference>
<organism evidence="12 13">
    <name type="scientific">Exophiala sideris</name>
    <dbReference type="NCBI Taxonomy" id="1016849"/>
    <lineage>
        <taxon>Eukaryota</taxon>
        <taxon>Fungi</taxon>
        <taxon>Dikarya</taxon>
        <taxon>Ascomycota</taxon>
        <taxon>Pezizomycotina</taxon>
        <taxon>Eurotiomycetes</taxon>
        <taxon>Chaetothyriomycetidae</taxon>
        <taxon>Chaetothyriales</taxon>
        <taxon>Herpotrichiellaceae</taxon>
        <taxon>Exophiala</taxon>
    </lineage>
</organism>
<dbReference type="Gene3D" id="3.40.50.620">
    <property type="entry name" value="HUPs"/>
    <property type="match status" value="1"/>
</dbReference>
<keyword evidence="5 9" id="KW-0067">ATP-binding</keyword>
<dbReference type="SUPFAM" id="SSF55190">
    <property type="entry name" value="Arginyl-tRNA synthetase (ArgRS), N-terminal 'additional' domain"/>
    <property type="match status" value="1"/>
</dbReference>
<comment type="catalytic activity">
    <reaction evidence="8">
        <text>tRNA(Arg) + L-arginine + ATP = L-arginyl-tRNA(Arg) + AMP + diphosphate</text>
        <dbReference type="Rhea" id="RHEA:20301"/>
        <dbReference type="Rhea" id="RHEA-COMP:9658"/>
        <dbReference type="Rhea" id="RHEA-COMP:9673"/>
        <dbReference type="ChEBI" id="CHEBI:30616"/>
        <dbReference type="ChEBI" id="CHEBI:32682"/>
        <dbReference type="ChEBI" id="CHEBI:33019"/>
        <dbReference type="ChEBI" id="CHEBI:78442"/>
        <dbReference type="ChEBI" id="CHEBI:78513"/>
        <dbReference type="ChEBI" id="CHEBI:456215"/>
        <dbReference type="EC" id="6.1.1.19"/>
    </reaction>
</comment>
<dbReference type="GO" id="GO:0032543">
    <property type="term" value="P:mitochondrial translation"/>
    <property type="evidence" value="ECO:0007669"/>
    <property type="project" value="TreeGrafter"/>
</dbReference>
<name>A0A0D1Y8D9_9EURO</name>
<dbReference type="NCBIfam" id="TIGR00456">
    <property type="entry name" value="argS"/>
    <property type="match status" value="1"/>
</dbReference>
<dbReference type="SUPFAM" id="SSF52374">
    <property type="entry name" value="Nucleotidylyl transferase"/>
    <property type="match status" value="1"/>
</dbReference>
<dbReference type="GO" id="GO:0006420">
    <property type="term" value="P:arginyl-tRNA aminoacylation"/>
    <property type="evidence" value="ECO:0007669"/>
    <property type="project" value="InterPro"/>
</dbReference>
<keyword evidence="7 9" id="KW-0030">Aminoacyl-tRNA synthetase</keyword>
<dbReference type="EC" id="6.1.1.19" evidence="2"/>
<reference evidence="12 13" key="1">
    <citation type="submission" date="2015-01" db="EMBL/GenBank/DDBJ databases">
        <title>The Genome Sequence of Exophiala sideris CBS121828.</title>
        <authorList>
            <consortium name="The Broad Institute Genomics Platform"/>
            <person name="Cuomo C."/>
            <person name="de Hoog S."/>
            <person name="Gorbushina A."/>
            <person name="Stielow B."/>
            <person name="Teixiera M."/>
            <person name="Abouelleil A."/>
            <person name="Chapman S.B."/>
            <person name="Priest M."/>
            <person name="Young S.K."/>
            <person name="Wortman J."/>
            <person name="Nusbaum C."/>
            <person name="Birren B."/>
        </authorList>
    </citation>
    <scope>NUCLEOTIDE SEQUENCE [LARGE SCALE GENOMIC DNA]</scope>
    <source>
        <strain evidence="12 13">CBS 121828</strain>
    </source>
</reference>
<dbReference type="EMBL" id="KN846954">
    <property type="protein sequence ID" value="KIV77009.1"/>
    <property type="molecule type" value="Genomic_DNA"/>
</dbReference>
<feature type="region of interest" description="Disordered" evidence="10">
    <location>
        <begin position="279"/>
        <end position="306"/>
    </location>
</feature>
<evidence type="ECO:0000256" key="2">
    <source>
        <dbReference type="ARBA" id="ARBA00012837"/>
    </source>
</evidence>
<keyword evidence="3 9" id="KW-0436">Ligase</keyword>
<proteinExistence type="inferred from homology"/>
<dbReference type="InterPro" id="IPR001278">
    <property type="entry name" value="Arg-tRNA-ligase"/>
</dbReference>
<evidence type="ECO:0000256" key="3">
    <source>
        <dbReference type="ARBA" id="ARBA00022598"/>
    </source>
</evidence>
<dbReference type="InterPro" id="IPR009080">
    <property type="entry name" value="tRNAsynth_Ia_anticodon-bd"/>
</dbReference>
<evidence type="ECO:0000256" key="5">
    <source>
        <dbReference type="ARBA" id="ARBA00022840"/>
    </source>
</evidence>
<evidence type="ECO:0000256" key="7">
    <source>
        <dbReference type="ARBA" id="ARBA00023146"/>
    </source>
</evidence>
<feature type="compositionally biased region" description="Polar residues" evidence="10">
    <location>
        <begin position="289"/>
        <end position="300"/>
    </location>
</feature>
<evidence type="ECO:0000256" key="10">
    <source>
        <dbReference type="SAM" id="MobiDB-lite"/>
    </source>
</evidence>
<keyword evidence="4 9" id="KW-0547">Nucleotide-binding</keyword>
<gene>
    <name evidence="12" type="ORF">PV11_08849</name>
</gene>
<dbReference type="STRING" id="1016849.A0A0D1Y8D9"/>
<evidence type="ECO:0000256" key="6">
    <source>
        <dbReference type="ARBA" id="ARBA00022917"/>
    </source>
</evidence>
<accession>A0A0D1Y8D9</accession>
<feature type="compositionally biased region" description="Basic and acidic residues" evidence="10">
    <location>
        <begin position="279"/>
        <end position="288"/>
    </location>
</feature>
<evidence type="ECO:0000256" key="1">
    <source>
        <dbReference type="ARBA" id="ARBA00005594"/>
    </source>
</evidence>
<dbReference type="InterPro" id="IPR008909">
    <property type="entry name" value="DALR_anticod-bd"/>
</dbReference>
<dbReference type="Gene3D" id="1.10.730.10">
    <property type="entry name" value="Isoleucyl-tRNA Synthetase, Domain 1"/>
    <property type="match status" value="1"/>
</dbReference>
<evidence type="ECO:0000259" key="11">
    <source>
        <dbReference type="SMART" id="SM00836"/>
    </source>
</evidence>
<dbReference type="SMART" id="SM00836">
    <property type="entry name" value="DALR_1"/>
    <property type="match status" value="1"/>
</dbReference>
<dbReference type="SUPFAM" id="SSF47323">
    <property type="entry name" value="Anticodon-binding domain of a subclass of class I aminoacyl-tRNA synthetases"/>
    <property type="match status" value="1"/>
</dbReference>
<feature type="domain" description="DALR anticodon binding" evidence="11">
    <location>
        <begin position="550"/>
        <end position="666"/>
    </location>
</feature>
<dbReference type="InterPro" id="IPR036695">
    <property type="entry name" value="Arg-tRNA-synth_N_sf"/>
</dbReference>
<keyword evidence="6 9" id="KW-0648">Protein biosynthesis</keyword>
<dbReference type="HOGENOM" id="CLU_006406_6_0_1"/>
<dbReference type="GO" id="GO:0004814">
    <property type="term" value="F:arginine-tRNA ligase activity"/>
    <property type="evidence" value="ECO:0007669"/>
    <property type="project" value="UniProtKB-EC"/>
</dbReference>
<evidence type="ECO:0000256" key="9">
    <source>
        <dbReference type="RuleBase" id="RU363038"/>
    </source>
</evidence>
<dbReference type="Proteomes" id="UP000053599">
    <property type="component" value="Unassembled WGS sequence"/>
</dbReference>
<dbReference type="GO" id="GO:0005739">
    <property type="term" value="C:mitochondrion"/>
    <property type="evidence" value="ECO:0007669"/>
    <property type="project" value="TreeGrafter"/>
</dbReference>
<dbReference type="Pfam" id="PF05746">
    <property type="entry name" value="DALR_1"/>
    <property type="match status" value="1"/>
</dbReference>
<dbReference type="InterPro" id="IPR014729">
    <property type="entry name" value="Rossmann-like_a/b/a_fold"/>
</dbReference>
<evidence type="ECO:0000256" key="4">
    <source>
        <dbReference type="ARBA" id="ARBA00022741"/>
    </source>
</evidence>
<dbReference type="GO" id="GO:0005524">
    <property type="term" value="F:ATP binding"/>
    <property type="evidence" value="ECO:0007669"/>
    <property type="project" value="UniProtKB-KW"/>
</dbReference>
<dbReference type="PANTHER" id="PTHR11956">
    <property type="entry name" value="ARGINYL-TRNA SYNTHETASE"/>
    <property type="match status" value="1"/>
</dbReference>
<protein>
    <recommendedName>
        <fullName evidence="2">arginine--tRNA ligase</fullName>
        <ecNumber evidence="2">6.1.1.19</ecNumber>
    </recommendedName>
</protein>
<dbReference type="AlphaFoldDB" id="A0A0D1Y8D9"/>